<dbReference type="InterPro" id="IPR052718">
    <property type="entry name" value="NmrA-type_oxidoreductase"/>
</dbReference>
<dbReference type="Gene3D" id="3.40.50.720">
    <property type="entry name" value="NAD(P)-binding Rossmann-like Domain"/>
    <property type="match status" value="1"/>
</dbReference>
<accession>A0A1I3WHY4</accession>
<dbReference type="OrthoDB" id="152510at2"/>
<dbReference type="SUPFAM" id="SSF51735">
    <property type="entry name" value="NAD(P)-binding Rossmann-fold domains"/>
    <property type="match status" value="1"/>
</dbReference>
<dbReference type="RefSeq" id="WP_091896247.1">
    <property type="nucleotide sequence ID" value="NZ_FOSJ01000008.1"/>
</dbReference>
<dbReference type="EMBL" id="FOSJ01000008">
    <property type="protein sequence ID" value="SFK06091.1"/>
    <property type="molecule type" value="Genomic_DNA"/>
</dbReference>
<evidence type="ECO:0000313" key="2">
    <source>
        <dbReference type="EMBL" id="SFK06091.1"/>
    </source>
</evidence>
<keyword evidence="3" id="KW-1185">Reference proteome</keyword>
<dbReference type="AlphaFoldDB" id="A0A1I3WHY4"/>
<reference evidence="3" key="1">
    <citation type="submission" date="2016-10" db="EMBL/GenBank/DDBJ databases">
        <authorList>
            <person name="Varghese N."/>
            <person name="Submissions S."/>
        </authorList>
    </citation>
    <scope>NUCLEOTIDE SEQUENCE [LARGE SCALE GENOMIC DNA]</scope>
    <source>
        <strain evidence="3">DSM 16108</strain>
    </source>
</reference>
<feature type="domain" description="NmrA-like" evidence="1">
    <location>
        <begin position="3"/>
        <end position="253"/>
    </location>
</feature>
<gene>
    <name evidence="2" type="ORF">SAMN04488569_10084</name>
</gene>
<dbReference type="PANTHER" id="PTHR47129:SF1">
    <property type="entry name" value="NMRA-LIKE DOMAIN-CONTAINING PROTEIN"/>
    <property type="match status" value="1"/>
</dbReference>
<dbReference type="InterPro" id="IPR036291">
    <property type="entry name" value="NAD(P)-bd_dom_sf"/>
</dbReference>
<name>A0A1I3WHY4_9LACT</name>
<organism evidence="2 3">
    <name type="scientific">Marinilactibacillus piezotolerans</name>
    <dbReference type="NCBI Taxonomy" id="258723"/>
    <lineage>
        <taxon>Bacteria</taxon>
        <taxon>Bacillati</taxon>
        <taxon>Bacillota</taxon>
        <taxon>Bacilli</taxon>
        <taxon>Lactobacillales</taxon>
        <taxon>Carnobacteriaceae</taxon>
        <taxon>Marinilactibacillus</taxon>
    </lineage>
</organism>
<dbReference type="CDD" id="cd05269">
    <property type="entry name" value="TMR_SDR_a"/>
    <property type="match status" value="1"/>
</dbReference>
<dbReference type="Proteomes" id="UP000199589">
    <property type="component" value="Unassembled WGS sequence"/>
</dbReference>
<proteinExistence type="predicted"/>
<dbReference type="InterPro" id="IPR008030">
    <property type="entry name" value="NmrA-like"/>
</dbReference>
<dbReference type="PANTHER" id="PTHR47129">
    <property type="entry name" value="QUINONE OXIDOREDUCTASE 2"/>
    <property type="match status" value="1"/>
</dbReference>
<dbReference type="Gene3D" id="3.90.25.10">
    <property type="entry name" value="UDP-galactose 4-epimerase, domain 1"/>
    <property type="match status" value="1"/>
</dbReference>
<evidence type="ECO:0000259" key="1">
    <source>
        <dbReference type="Pfam" id="PF05368"/>
    </source>
</evidence>
<dbReference type="Pfam" id="PF05368">
    <property type="entry name" value="NmrA"/>
    <property type="match status" value="1"/>
</dbReference>
<evidence type="ECO:0000313" key="3">
    <source>
        <dbReference type="Proteomes" id="UP000199589"/>
    </source>
</evidence>
<sequence length="288" mass="31097">MSIAITGATGNLGNLVIQELLEENPKEKIAAIVRNVEKAKEQLPGTIEIRYGDYSSYDSLVKAFQGIKKLLFISSPSTDDMERVIQHATVVKAARDAEVGRIYYTSFSNADHSTIPLAKLHLATEAAIKVSGLTYTFIRNPLYTEVFINPSLNQSIASGKLIANVGDGKLNTTSRTDLAMATAALLSQNGSQNEIIDLASSTPWSYEDLAVTLSEVSGKQVTYKAVSNEEAVQYFIDSGLPKPAAEFTASMNHAIANGDIEKPGTDIKNLIKKEASLKDLVTNALANR</sequence>
<protein>
    <submittedName>
        <fullName evidence="2">NAD(P)H dehydrogenase (Quinone)</fullName>
    </submittedName>
</protein>